<proteinExistence type="predicted"/>
<evidence type="ECO:0000313" key="2">
    <source>
        <dbReference type="Proteomes" id="UP000683291"/>
    </source>
</evidence>
<sequence length="326" mass="34185">MTSPAPFAEIWRGPFLESVHSGHAVICDGAGEIIEAWGDPTATVLPRSSSKMIQALPLIRSGAAKAHGLGTEHLALACASHNGAAIHIDRVGVWMDQLGLNDDAFRCGPQQSRDKDIREAQIRAHETPCQIHNNCSGKHAGFLTLAQHLGAGPEYVDPDHPVQRACLDAFEDLTGETSPGYGIDGCSAPNPAASLHGVARAMARFATAPEGSAEAQLHEAMRLHPELVAGEGRACTELMRATGGKVALKTGAEGFFIAIWPERGIGIALKAACGTTRAAEAAITALLVRLGALEAEHPATLKRINAPITNWRGIQTGVLKPAAGLL</sequence>
<keyword evidence="2" id="KW-1185">Reference proteome</keyword>
<dbReference type="InterPro" id="IPR010349">
    <property type="entry name" value="Asparaginase_II"/>
</dbReference>
<dbReference type="PANTHER" id="PTHR42110">
    <property type="entry name" value="L-ASPARAGINASE, PUTATIVE (AFU_ORTHOLOGUE AFUA_3G11890)-RELATED"/>
    <property type="match status" value="1"/>
</dbReference>
<dbReference type="Proteomes" id="UP000683291">
    <property type="component" value="Chromosome 1"/>
</dbReference>
<protein>
    <submittedName>
        <fullName evidence="1">Asparaginase</fullName>
    </submittedName>
</protein>
<gene>
    <name evidence="1" type="ORF">KDD17_15345</name>
</gene>
<dbReference type="AlphaFoldDB" id="A0A975JD63"/>
<dbReference type="EMBL" id="CP073581">
    <property type="protein sequence ID" value="QUJ76258.1"/>
    <property type="molecule type" value="Genomic_DNA"/>
</dbReference>
<dbReference type="Pfam" id="PF06089">
    <property type="entry name" value="Asparaginase_II"/>
    <property type="match status" value="1"/>
</dbReference>
<organism evidence="1 2">
    <name type="scientific">Sulfitobacter albidus</name>
    <dbReference type="NCBI Taxonomy" id="2829501"/>
    <lineage>
        <taxon>Bacteria</taxon>
        <taxon>Pseudomonadati</taxon>
        <taxon>Pseudomonadota</taxon>
        <taxon>Alphaproteobacteria</taxon>
        <taxon>Rhodobacterales</taxon>
        <taxon>Roseobacteraceae</taxon>
        <taxon>Sulfitobacter</taxon>
    </lineage>
</organism>
<dbReference type="KEGG" id="sual:KDD17_15345"/>
<evidence type="ECO:0000313" key="1">
    <source>
        <dbReference type="EMBL" id="QUJ76258.1"/>
    </source>
</evidence>
<dbReference type="RefSeq" id="WP_212704456.1">
    <property type="nucleotide sequence ID" value="NZ_CP073581.1"/>
</dbReference>
<accession>A0A975JD63</accession>
<name>A0A975JD63_9RHOB</name>
<dbReference type="PANTHER" id="PTHR42110:SF1">
    <property type="entry name" value="L-ASPARAGINASE, PUTATIVE (AFU_ORTHOLOGUE AFUA_3G11890)-RELATED"/>
    <property type="match status" value="1"/>
</dbReference>
<reference evidence="1" key="1">
    <citation type="submission" date="2021-04" db="EMBL/GenBank/DDBJ databases">
        <title>Complete genome sequence for Sulfitobacter sp. strain JK7-1.</title>
        <authorList>
            <person name="Park S.-J."/>
        </authorList>
    </citation>
    <scope>NUCLEOTIDE SEQUENCE</scope>
    <source>
        <strain evidence="1">JK7-1</strain>
    </source>
</reference>